<evidence type="ECO:0000256" key="1">
    <source>
        <dbReference type="SAM" id="MobiDB-lite"/>
    </source>
</evidence>
<feature type="non-terminal residue" evidence="2">
    <location>
        <position position="1048"/>
    </location>
</feature>
<dbReference type="AlphaFoldDB" id="A0A1A0HFW4"/>
<dbReference type="RefSeq" id="XP_018713530.1">
    <property type="nucleotide sequence ID" value="XM_018856936.1"/>
</dbReference>
<name>A0A1A0HFW4_9ASCO</name>
<dbReference type="Proteomes" id="UP000092555">
    <property type="component" value="Unassembled WGS sequence"/>
</dbReference>
<organism evidence="2 3">
    <name type="scientific">Metschnikowia bicuspidata var. bicuspidata NRRL YB-4993</name>
    <dbReference type="NCBI Taxonomy" id="869754"/>
    <lineage>
        <taxon>Eukaryota</taxon>
        <taxon>Fungi</taxon>
        <taxon>Dikarya</taxon>
        <taxon>Ascomycota</taxon>
        <taxon>Saccharomycotina</taxon>
        <taxon>Pichiomycetes</taxon>
        <taxon>Metschnikowiaceae</taxon>
        <taxon>Metschnikowia</taxon>
    </lineage>
</organism>
<comment type="caution">
    <text evidence="2">The sequence shown here is derived from an EMBL/GenBank/DDBJ whole genome shotgun (WGS) entry which is preliminary data.</text>
</comment>
<keyword evidence="3" id="KW-1185">Reference proteome</keyword>
<dbReference type="GeneID" id="30029912"/>
<sequence length="1048" mass="111472">MDPGSLGPPPQPPRAAAPALPGLFVSRPRPPPPASTYTKKTLLQSPVVVHVAPQFRVCVTKPPAGPAATGAGDERAQTHVFPDPDSFFGDDWSDDDALLGLANHAPAASPAAPPPRSETVEVLVKHTLVLVAGAEHALPAGVAAAAVVRGPDHAPAPDDSLVLVLCSGVQLVVRVWRVPRAWRPPHAAAAAAPPLATSHVFRPFVVQWWRLGATARAAPPAWTLAVHAQGQAVACGTAAAGVRIHTCQNTALGWQMLAHTNVPAGGAVLHTCFAAPRGAADSGAVVLLAVVRSRSRRLAVAVYSWRAGEPVGASLRRSTLPLPRAFPCPAMVVPLAACGGFLFVCPARLVVVTPSHVWSADHLFVECAYGGAFPTAHFVPPHGAGAADEVFVASAAGVVYSVVATADGTLTCRPVLRVAGAISSFALHHAAAGGGYVLTYAGDSAGARTLFLASLFAPDAADAYARTGRIPYSAATLLHAHRSWAPVVDVLVVPAAAPRSCAAASSHELWALAGLGGRCKLSRLRAGYMVRRELRTFDALRKAGGLALVLRAAAQSLVCSLPFESRVFRYVPEAGDAGEAELVEPTAAHFHRDEPTLACAAVPGSDVWFQFTERTVSATDLERSKTSRLTDSRIVFADSAAGRAVLAVRKDGRVTLEIVRLAPVRDWAAPGDLLLDESLFRVVASIPGDIPGDTPGDTPGAGQLSMLRCFETPASIVIARGSFLGVLSLLRFDLDTNECSPVCLLDLNALFRPSTTEGPAIPHDVALSTITSKLYVGTKLGRFFEFDLDQPLAPRLCQTLALGITPVKLVLSKNDPHLLFACMRNLWLFNFYALQKPARVSFDEKSERSVSLMVELPTDESQHLRFAFLREDGLVIGSVFCHERPLVRQLGIGEPAKKLLFLDTSNLFVILCKSKSQQARLKFADRKGFRILPSVEIDPKTGADRGDWIFAPSETPTCALVWHINRNERVSKKLIVGTSTEGNRGSLKILDISKVLLEGSRVPTVKVVELWSISRDKAISSIQQIGSTVFFSSGCCVYSTSYSLENKR</sequence>
<reference evidence="2 3" key="1">
    <citation type="submission" date="2016-05" db="EMBL/GenBank/DDBJ databases">
        <title>Comparative genomics of biotechnologically important yeasts.</title>
        <authorList>
            <consortium name="DOE Joint Genome Institute"/>
            <person name="Riley R."/>
            <person name="Haridas S."/>
            <person name="Wolfe K.H."/>
            <person name="Lopes M.R."/>
            <person name="Hittinger C.T."/>
            <person name="Goker M."/>
            <person name="Salamov A."/>
            <person name="Wisecaver J."/>
            <person name="Long T.M."/>
            <person name="Aerts A.L."/>
            <person name="Barry K."/>
            <person name="Choi C."/>
            <person name="Clum A."/>
            <person name="Coughlan A.Y."/>
            <person name="Deshpande S."/>
            <person name="Douglass A.P."/>
            <person name="Hanson S.J."/>
            <person name="Klenk H.-P."/>
            <person name="LaButti K."/>
            <person name="Lapidus A."/>
            <person name="Lindquist E."/>
            <person name="Lipzen A."/>
            <person name="Meier-kolthoff J.P."/>
            <person name="Ohm R.A."/>
            <person name="Otillar R.P."/>
            <person name="Pangilinan J."/>
            <person name="Peng Y."/>
            <person name="Rokas A."/>
            <person name="Rosa C.A."/>
            <person name="Scheuner C."/>
            <person name="Sibirny A.A."/>
            <person name="Slot J.C."/>
            <person name="Stielow J.B."/>
            <person name="Sun H."/>
            <person name="Kurtzman C.P."/>
            <person name="Blackwell M."/>
            <person name="Grigoriev I.V."/>
            <person name="Jeffries T.W."/>
        </authorList>
    </citation>
    <scope>NUCLEOTIDE SEQUENCE [LARGE SCALE GENOMIC DNA]</scope>
    <source>
        <strain evidence="2 3">NRRL YB-4993</strain>
    </source>
</reference>
<feature type="compositionally biased region" description="Pro residues" evidence="1">
    <location>
        <begin position="1"/>
        <end position="15"/>
    </location>
</feature>
<dbReference type="STRING" id="869754.A0A1A0HFW4"/>
<dbReference type="OrthoDB" id="4080238at2759"/>
<accession>A0A1A0HFW4</accession>
<feature type="region of interest" description="Disordered" evidence="1">
    <location>
        <begin position="1"/>
        <end position="39"/>
    </location>
</feature>
<gene>
    <name evidence="2" type="ORF">METBIDRAFT_37976</name>
</gene>
<dbReference type="EMBL" id="LXTC01000001">
    <property type="protein sequence ID" value="OBA23049.1"/>
    <property type="molecule type" value="Genomic_DNA"/>
</dbReference>
<dbReference type="Gene3D" id="2.130.10.10">
    <property type="entry name" value="YVTN repeat-like/Quinoprotein amine dehydrogenase"/>
    <property type="match status" value="1"/>
</dbReference>
<protein>
    <submittedName>
        <fullName evidence="2">Uncharacterized protein</fullName>
    </submittedName>
</protein>
<proteinExistence type="predicted"/>
<evidence type="ECO:0000313" key="3">
    <source>
        <dbReference type="Proteomes" id="UP000092555"/>
    </source>
</evidence>
<evidence type="ECO:0000313" key="2">
    <source>
        <dbReference type="EMBL" id="OBA23049.1"/>
    </source>
</evidence>
<dbReference type="InterPro" id="IPR015943">
    <property type="entry name" value="WD40/YVTN_repeat-like_dom_sf"/>
</dbReference>